<protein>
    <recommendedName>
        <fullName evidence="3">Peptidase C14 caspase domain-containing protein</fullName>
    </recommendedName>
</protein>
<gene>
    <name evidence="4" type="ORF">RDB_LOCUS118854</name>
</gene>
<feature type="region of interest" description="Disordered" evidence="2">
    <location>
        <begin position="187"/>
        <end position="209"/>
    </location>
</feature>
<dbReference type="EMBL" id="CAJNJQ010002695">
    <property type="protein sequence ID" value="CAE7182852.1"/>
    <property type="molecule type" value="Genomic_DNA"/>
</dbReference>
<dbReference type="Gene3D" id="3.40.50.1460">
    <property type="match status" value="1"/>
</dbReference>
<accession>A0A8H3HZG2</accession>
<evidence type="ECO:0000313" key="4">
    <source>
        <dbReference type="EMBL" id="CAE7182852.1"/>
    </source>
</evidence>
<organism evidence="4 5">
    <name type="scientific">Rhizoctonia solani</name>
    <dbReference type="NCBI Taxonomy" id="456999"/>
    <lineage>
        <taxon>Eukaryota</taxon>
        <taxon>Fungi</taxon>
        <taxon>Dikarya</taxon>
        <taxon>Basidiomycota</taxon>
        <taxon>Agaricomycotina</taxon>
        <taxon>Agaricomycetes</taxon>
        <taxon>Cantharellales</taxon>
        <taxon>Ceratobasidiaceae</taxon>
        <taxon>Rhizoctonia</taxon>
    </lineage>
</organism>
<dbReference type="PANTHER" id="PTHR48104">
    <property type="entry name" value="METACASPASE-4"/>
    <property type="match status" value="1"/>
</dbReference>
<dbReference type="GO" id="GO:0004197">
    <property type="term" value="F:cysteine-type endopeptidase activity"/>
    <property type="evidence" value="ECO:0007669"/>
    <property type="project" value="InterPro"/>
</dbReference>
<proteinExistence type="inferred from homology"/>
<evidence type="ECO:0000256" key="2">
    <source>
        <dbReference type="SAM" id="MobiDB-lite"/>
    </source>
</evidence>
<name>A0A8H3HZG2_9AGAM</name>
<feature type="domain" description="Peptidase C14 caspase" evidence="3">
    <location>
        <begin position="88"/>
        <end position="197"/>
    </location>
</feature>
<reference evidence="4" key="1">
    <citation type="submission" date="2021-01" db="EMBL/GenBank/DDBJ databases">
        <authorList>
            <person name="Kaushik A."/>
        </authorList>
    </citation>
    <scope>NUCLEOTIDE SEQUENCE</scope>
    <source>
        <strain evidence="4">AG5</strain>
    </source>
</reference>
<comment type="similarity">
    <text evidence="1">Belongs to the peptidase C14B family.</text>
</comment>
<dbReference type="InterPro" id="IPR011600">
    <property type="entry name" value="Pept_C14_caspase"/>
</dbReference>
<comment type="caution">
    <text evidence="4">The sequence shown here is derived from an EMBL/GenBank/DDBJ whole genome shotgun (WGS) entry which is preliminary data.</text>
</comment>
<sequence>MLRSRLGQCPRFSYVRPQVQAARRDLTLPIATRYPNGRLSYSTQPTRGLFSAKKEMEDASPEDRWNLQYAIEQGDRIGNTRIQSTTHRRALIIAPVYKDHDAAQTPGIKWMPTTTRDALLMHSTLTARGYDRANIRILSDGDNYGSASYPTRENIMESLKWLVASAQPGDYRFFHYFRYVVSGHGVRRDSEKGKGKESRKVNEGQKPYFGDTERRLLPTASAKSRLSSQNIKAKELVYYNEALVAQISGGIHGEETQGPPYLIYDSELNAHFAKLPPGSNLTCVIDSCASARILNNNIKLAGGGFRGAESSGVGDTISRGIRGALDTVKGAFGLDDKIDMKEELPEEEWKMDKIQARMLTWGACHQRQDSVNYSDLRTGLFTRVWLEALQKDTDETPVKVGELFDNVSKETLEKAKGESNYWQYVQLWTSSADGAMSTQLQASTTLDVCVLNSLWLTSELKGDLLQQRVII</sequence>
<dbReference type="GO" id="GO:0006508">
    <property type="term" value="P:proteolysis"/>
    <property type="evidence" value="ECO:0007669"/>
    <property type="project" value="InterPro"/>
</dbReference>
<evidence type="ECO:0000259" key="3">
    <source>
        <dbReference type="Pfam" id="PF00656"/>
    </source>
</evidence>
<dbReference type="GO" id="GO:0005737">
    <property type="term" value="C:cytoplasm"/>
    <property type="evidence" value="ECO:0007669"/>
    <property type="project" value="TreeGrafter"/>
</dbReference>
<feature type="compositionally biased region" description="Basic and acidic residues" evidence="2">
    <location>
        <begin position="187"/>
        <end position="203"/>
    </location>
</feature>
<evidence type="ECO:0000256" key="1">
    <source>
        <dbReference type="ARBA" id="ARBA00009005"/>
    </source>
</evidence>
<evidence type="ECO:0000313" key="5">
    <source>
        <dbReference type="Proteomes" id="UP000663827"/>
    </source>
</evidence>
<dbReference type="PANTHER" id="PTHR48104:SF30">
    <property type="entry name" value="METACASPASE-1"/>
    <property type="match status" value="1"/>
</dbReference>
<dbReference type="Proteomes" id="UP000663827">
    <property type="component" value="Unassembled WGS sequence"/>
</dbReference>
<dbReference type="AlphaFoldDB" id="A0A8H3HZG2"/>
<dbReference type="InterPro" id="IPR050452">
    <property type="entry name" value="Metacaspase"/>
</dbReference>
<dbReference type="Pfam" id="PF00656">
    <property type="entry name" value="Peptidase_C14"/>
    <property type="match status" value="1"/>
</dbReference>